<evidence type="ECO:0000256" key="2">
    <source>
        <dbReference type="ARBA" id="ARBA00023054"/>
    </source>
</evidence>
<keyword evidence="1" id="KW-0403">Intermediate filament</keyword>
<dbReference type="OrthoDB" id="2441647at2759"/>
<dbReference type="Pfam" id="PF00038">
    <property type="entry name" value="Filament"/>
    <property type="match status" value="1"/>
</dbReference>
<evidence type="ECO:0000313" key="6">
    <source>
        <dbReference type="Proteomes" id="UP000829720"/>
    </source>
</evidence>
<dbReference type="PANTHER" id="PTHR23239:SF347">
    <property type="entry name" value="KERATIN 93-RELATED"/>
    <property type="match status" value="1"/>
</dbReference>
<gene>
    <name evidence="5" type="ORF">AGOR_G00202790</name>
</gene>
<dbReference type="Proteomes" id="UP000829720">
    <property type="component" value="Unassembled WGS sequence"/>
</dbReference>
<feature type="non-terminal residue" evidence="5">
    <location>
        <position position="237"/>
    </location>
</feature>
<dbReference type="InterPro" id="IPR039008">
    <property type="entry name" value="IF_rod_dom"/>
</dbReference>
<evidence type="ECO:0000256" key="1">
    <source>
        <dbReference type="ARBA" id="ARBA00022754"/>
    </source>
</evidence>
<dbReference type="PROSITE" id="PS51842">
    <property type="entry name" value="IF_ROD_2"/>
    <property type="match status" value="1"/>
</dbReference>
<dbReference type="GO" id="GO:0005198">
    <property type="term" value="F:structural molecule activity"/>
    <property type="evidence" value="ECO:0007669"/>
    <property type="project" value="InterPro"/>
</dbReference>
<dbReference type="InterPro" id="IPR002957">
    <property type="entry name" value="Keratin_I"/>
</dbReference>
<evidence type="ECO:0000259" key="4">
    <source>
        <dbReference type="PROSITE" id="PS51842"/>
    </source>
</evidence>
<comment type="caution">
    <text evidence="5">The sequence shown here is derived from an EMBL/GenBank/DDBJ whole genome shotgun (WGS) entry which is preliminary data.</text>
</comment>
<keyword evidence="6" id="KW-1185">Reference proteome</keyword>
<keyword evidence="2 3" id="KW-0175">Coiled coil</keyword>
<sequence>VAAVEDTADSFSLRSLAVFCALRSLSEQQHVNELVLAHVNGRWPWQLFQSLSQLPVIGSQSLQRVWVIGRNPRLLILVPRSLLWLRWWRWWGFSGGAGGGYGGGSGFGFGGGCIDLDTVNLNEKATMQNLNDRLANYLEKVRSLEAANSKLEIQIREFYDKKGPAASRDYSQYWTIIEDLRDKINAATIDNANVLLQIDNSKLAADDFRTKYEHELMMRQSVEADIANLRRCWTRPP</sequence>
<evidence type="ECO:0000313" key="5">
    <source>
        <dbReference type="EMBL" id="KAI1887113.1"/>
    </source>
</evidence>
<evidence type="ECO:0000256" key="3">
    <source>
        <dbReference type="SAM" id="Coils"/>
    </source>
</evidence>
<dbReference type="PANTHER" id="PTHR23239">
    <property type="entry name" value="INTERMEDIATE FILAMENT"/>
    <property type="match status" value="1"/>
</dbReference>
<feature type="coiled-coil region" evidence="3">
    <location>
        <begin position="120"/>
        <end position="197"/>
    </location>
</feature>
<protein>
    <recommendedName>
        <fullName evidence="4">IF rod domain-containing protein</fullName>
    </recommendedName>
</protein>
<dbReference type="Gene3D" id="1.20.5.1160">
    <property type="entry name" value="Vasodilator-stimulated phosphoprotein"/>
    <property type="match status" value="1"/>
</dbReference>
<proteinExistence type="predicted"/>
<dbReference type="AlphaFoldDB" id="A0A8T3CPS9"/>
<organism evidence="5 6">
    <name type="scientific">Albula goreensis</name>
    <dbReference type="NCBI Taxonomy" id="1534307"/>
    <lineage>
        <taxon>Eukaryota</taxon>
        <taxon>Metazoa</taxon>
        <taxon>Chordata</taxon>
        <taxon>Craniata</taxon>
        <taxon>Vertebrata</taxon>
        <taxon>Euteleostomi</taxon>
        <taxon>Actinopterygii</taxon>
        <taxon>Neopterygii</taxon>
        <taxon>Teleostei</taxon>
        <taxon>Albuliformes</taxon>
        <taxon>Albulidae</taxon>
        <taxon>Albula</taxon>
    </lineage>
</organism>
<reference evidence="5" key="1">
    <citation type="submission" date="2021-01" db="EMBL/GenBank/DDBJ databases">
        <authorList>
            <person name="Zahm M."/>
            <person name="Roques C."/>
            <person name="Cabau C."/>
            <person name="Klopp C."/>
            <person name="Donnadieu C."/>
            <person name="Jouanno E."/>
            <person name="Lampietro C."/>
            <person name="Louis A."/>
            <person name="Herpin A."/>
            <person name="Echchiki A."/>
            <person name="Berthelot C."/>
            <person name="Parey E."/>
            <person name="Roest-Crollius H."/>
            <person name="Braasch I."/>
            <person name="Postlethwait J."/>
            <person name="Bobe J."/>
            <person name="Montfort J."/>
            <person name="Bouchez O."/>
            <person name="Begum T."/>
            <person name="Mejri S."/>
            <person name="Adams A."/>
            <person name="Chen W.-J."/>
            <person name="Guiguen Y."/>
        </authorList>
    </citation>
    <scope>NUCLEOTIDE SEQUENCE</scope>
    <source>
        <tissue evidence="5">Blood</tissue>
    </source>
</reference>
<name>A0A8T3CPS9_9TELE</name>
<dbReference type="SUPFAM" id="SSF64593">
    <property type="entry name" value="Intermediate filament protein, coiled coil region"/>
    <property type="match status" value="1"/>
</dbReference>
<feature type="domain" description="IF rod" evidence="4">
    <location>
        <begin position="123"/>
        <end position="237"/>
    </location>
</feature>
<dbReference type="GO" id="GO:0005882">
    <property type="term" value="C:intermediate filament"/>
    <property type="evidence" value="ECO:0007669"/>
    <property type="project" value="UniProtKB-KW"/>
</dbReference>
<dbReference type="EMBL" id="JAERUA010000019">
    <property type="protein sequence ID" value="KAI1887113.1"/>
    <property type="molecule type" value="Genomic_DNA"/>
</dbReference>
<accession>A0A8T3CPS9</accession>